<keyword evidence="4" id="KW-0067">ATP-binding</keyword>
<evidence type="ECO:0000256" key="2">
    <source>
        <dbReference type="ARBA" id="ARBA00022801"/>
    </source>
</evidence>
<dbReference type="GO" id="GO:0005524">
    <property type="term" value="F:ATP binding"/>
    <property type="evidence" value="ECO:0007669"/>
    <property type="project" value="UniProtKB-KW"/>
</dbReference>
<keyword evidence="3" id="KW-0347">Helicase</keyword>
<dbReference type="GO" id="GO:0000725">
    <property type="term" value="P:recombinational repair"/>
    <property type="evidence" value="ECO:0007669"/>
    <property type="project" value="TreeGrafter"/>
</dbReference>
<proteinExistence type="predicted"/>
<keyword evidence="1" id="KW-0547">Nucleotide-binding</keyword>
<dbReference type="Gene3D" id="3.40.50.300">
    <property type="entry name" value="P-loop containing nucleotide triphosphate hydrolases"/>
    <property type="match status" value="1"/>
</dbReference>
<organism evidence="7 8">
    <name type="scientific">Phytobacter ursingii</name>
    <dbReference type="NCBI Taxonomy" id="1972431"/>
    <lineage>
        <taxon>Bacteria</taxon>
        <taxon>Pseudomonadati</taxon>
        <taxon>Pseudomonadota</taxon>
        <taxon>Gammaproteobacteria</taxon>
        <taxon>Enterobacterales</taxon>
        <taxon>Enterobacteriaceae</taxon>
        <taxon>Phytobacter</taxon>
    </lineage>
</organism>
<dbReference type="RefSeq" id="WP_317101585.1">
    <property type="nucleotide sequence ID" value="NZ_JAWJAC010000010.1"/>
</dbReference>
<evidence type="ECO:0000256" key="5">
    <source>
        <dbReference type="ARBA" id="ARBA00034923"/>
    </source>
</evidence>
<dbReference type="GO" id="GO:0043138">
    <property type="term" value="F:3'-5' DNA helicase activity"/>
    <property type="evidence" value="ECO:0007669"/>
    <property type="project" value="TreeGrafter"/>
</dbReference>
<dbReference type="Pfam" id="PF00580">
    <property type="entry name" value="UvrD-helicase"/>
    <property type="match status" value="1"/>
</dbReference>
<evidence type="ECO:0000256" key="1">
    <source>
        <dbReference type="ARBA" id="ARBA00022741"/>
    </source>
</evidence>
<protein>
    <recommendedName>
        <fullName evidence="5">DNA 3'-5' helicase II</fullName>
    </recommendedName>
</protein>
<evidence type="ECO:0000256" key="3">
    <source>
        <dbReference type="ARBA" id="ARBA00022806"/>
    </source>
</evidence>
<dbReference type="PANTHER" id="PTHR11070:SF2">
    <property type="entry name" value="ATP-DEPENDENT DNA HELICASE SRS2"/>
    <property type="match status" value="1"/>
</dbReference>
<name>A0AB35RTU6_9ENTR</name>
<accession>A0AB35RTU6</accession>
<sequence>MEDLILESRLGSIVAPAGCGKTQLIINILRRNQPKPYLVLTHTTAGVSALKKRLTREHIPAKNYSVTTIDGWLIRIAHSFKGSCHVGTTMDNPKLYYPEVRRVVLEYLNSGSLNCSLKASYSRLLVDEYQDCDVTQHALIKALATVLPTTIFGDPMQCIFDFGRRNAMPEWEMCIENDFPLLGELSRPWRWENAGTPRLGRWILDVREELMQGRQIDLLSCPEYVTWHRLTGQLQSDLANQRNAQHFILNQHPNDSLLVIGSSVNELSRHQYAQGSSRIEVVEQVQLASVMLAARMFDQQVGLHLVKSLLDVAASMITNIEVSQTIRRVNSILAKRNKIEPLPHEKALCELANKSTRRNVLTALELLPLKPLARIYRRTAYEALKDTIMHSISLPSLTMVEAASIIRERIRHSGDKRIPSRAIGSTLLLKGLETDHCMILDAQGNGMTTKNLYVALSRGAKSITVFSSSRYVG</sequence>
<feature type="domain" description="UvrD-like helicase ATP-binding" evidence="6">
    <location>
        <begin position="111"/>
        <end position="176"/>
    </location>
</feature>
<dbReference type="AlphaFoldDB" id="A0AB35RTU6"/>
<evidence type="ECO:0000313" key="8">
    <source>
        <dbReference type="Proteomes" id="UP001286589"/>
    </source>
</evidence>
<dbReference type="GO" id="GO:0003677">
    <property type="term" value="F:DNA binding"/>
    <property type="evidence" value="ECO:0007669"/>
    <property type="project" value="InterPro"/>
</dbReference>
<dbReference type="InterPro" id="IPR014016">
    <property type="entry name" value="UvrD-like_ATP-bd"/>
</dbReference>
<reference evidence="7 8" key="1">
    <citation type="submission" date="2023-10" db="EMBL/GenBank/DDBJ databases">
        <title>Phytobacter spp. The emergence of a new genus of hospital-origin enterobacteria encoding carbapenemases in Argentina.</title>
        <authorList>
            <person name="Vay C."/>
            <person name="Almuzara M."/>
            <person name="Traglia G.M."/>
            <person name="Campos J."/>
        </authorList>
    </citation>
    <scope>NUCLEOTIDE SEQUENCE [LARGE SCALE GENOMIC DNA]</scope>
    <source>
        <strain evidence="7 8">CVMA36</strain>
    </source>
</reference>
<gene>
    <name evidence="7" type="ORF">R0H02_17205</name>
</gene>
<dbReference type="InterPro" id="IPR027417">
    <property type="entry name" value="P-loop_NTPase"/>
</dbReference>
<evidence type="ECO:0000256" key="4">
    <source>
        <dbReference type="ARBA" id="ARBA00022840"/>
    </source>
</evidence>
<dbReference type="PANTHER" id="PTHR11070">
    <property type="entry name" value="UVRD / RECB / PCRA DNA HELICASE FAMILY MEMBER"/>
    <property type="match status" value="1"/>
</dbReference>
<dbReference type="Proteomes" id="UP001286589">
    <property type="component" value="Unassembled WGS sequence"/>
</dbReference>
<keyword evidence="2" id="KW-0378">Hydrolase</keyword>
<evidence type="ECO:0000313" key="7">
    <source>
        <dbReference type="EMBL" id="MDV2864192.1"/>
    </source>
</evidence>
<dbReference type="GO" id="GO:0016787">
    <property type="term" value="F:hydrolase activity"/>
    <property type="evidence" value="ECO:0007669"/>
    <property type="project" value="UniProtKB-KW"/>
</dbReference>
<evidence type="ECO:0000259" key="6">
    <source>
        <dbReference type="Pfam" id="PF00580"/>
    </source>
</evidence>
<comment type="caution">
    <text evidence="7">The sequence shown here is derived from an EMBL/GenBank/DDBJ whole genome shotgun (WGS) entry which is preliminary data.</text>
</comment>
<dbReference type="InterPro" id="IPR000212">
    <property type="entry name" value="DNA_helicase_UvrD/REP"/>
</dbReference>
<dbReference type="SUPFAM" id="SSF52540">
    <property type="entry name" value="P-loop containing nucleoside triphosphate hydrolases"/>
    <property type="match status" value="1"/>
</dbReference>
<keyword evidence="8" id="KW-1185">Reference proteome</keyword>
<dbReference type="EMBL" id="JAWJAC010000010">
    <property type="protein sequence ID" value="MDV2864192.1"/>
    <property type="molecule type" value="Genomic_DNA"/>
</dbReference>